<gene>
    <name evidence="2" type="ORF">AWB85_25010</name>
</gene>
<name>A0A179VBT3_9MYCO</name>
<feature type="chain" id="PRO_5039234923" description="Lipoprotein" evidence="1">
    <location>
        <begin position="20"/>
        <end position="150"/>
    </location>
</feature>
<dbReference type="EMBL" id="LQYE01000016">
    <property type="protein sequence ID" value="OAT68435.1"/>
    <property type="molecule type" value="Genomic_DNA"/>
</dbReference>
<sequence length="150" mass="16439">MSTNRALHTLISVTSAALAIVLAGCAPGPGWTDQGSDIVSELKIDIPENATNIVGNTDSGVRFLMPNDKWRDYITEYYPGKALTPFPITSDLDGSVPATCIPAYRSGVKLTTWVAGEDIQYRDTGRQKRRSVFVTPDCEPDKAYVQWTLK</sequence>
<comment type="caution">
    <text evidence="2">The sequence shown here is derived from an EMBL/GenBank/DDBJ whole genome shotgun (WGS) entry which is preliminary data.</text>
</comment>
<feature type="signal peptide" evidence="1">
    <location>
        <begin position="1"/>
        <end position="19"/>
    </location>
</feature>
<dbReference type="Proteomes" id="UP000186919">
    <property type="component" value="Unassembled WGS sequence"/>
</dbReference>
<evidence type="ECO:0000256" key="1">
    <source>
        <dbReference type="SAM" id="SignalP"/>
    </source>
</evidence>
<dbReference type="PROSITE" id="PS51257">
    <property type="entry name" value="PROKAR_LIPOPROTEIN"/>
    <property type="match status" value="1"/>
</dbReference>
<evidence type="ECO:0008006" key="4">
    <source>
        <dbReference type="Google" id="ProtNLM"/>
    </source>
</evidence>
<keyword evidence="1" id="KW-0732">Signal</keyword>
<reference evidence="2 3" key="1">
    <citation type="submission" date="2016-01" db="EMBL/GenBank/DDBJ databases">
        <title>Mycobacterium immunogenum strain CD11_6 genome sequencing and assembly.</title>
        <authorList>
            <person name="Kaur G."/>
            <person name="Nair G.R."/>
            <person name="Mayilraj S."/>
        </authorList>
    </citation>
    <scope>NUCLEOTIDE SEQUENCE [LARGE SCALE GENOMIC DNA]</scope>
    <source>
        <strain evidence="2 3">CD11-6</strain>
    </source>
</reference>
<dbReference type="AlphaFoldDB" id="A0A179VBT3"/>
<accession>A0A179VBT3</accession>
<proteinExistence type="predicted"/>
<evidence type="ECO:0000313" key="2">
    <source>
        <dbReference type="EMBL" id="OAT68435.1"/>
    </source>
</evidence>
<evidence type="ECO:0000313" key="3">
    <source>
        <dbReference type="Proteomes" id="UP000186919"/>
    </source>
</evidence>
<organism evidence="2 3">
    <name type="scientific">Mycobacteroides immunogenum</name>
    <dbReference type="NCBI Taxonomy" id="83262"/>
    <lineage>
        <taxon>Bacteria</taxon>
        <taxon>Bacillati</taxon>
        <taxon>Actinomycetota</taxon>
        <taxon>Actinomycetes</taxon>
        <taxon>Mycobacteriales</taxon>
        <taxon>Mycobacteriaceae</taxon>
        <taxon>Mycobacteroides</taxon>
    </lineage>
</organism>
<protein>
    <recommendedName>
        <fullName evidence="4">Lipoprotein</fullName>
    </recommendedName>
</protein>